<evidence type="ECO:0000259" key="2">
    <source>
        <dbReference type="Pfam" id="PF13474"/>
    </source>
</evidence>
<dbReference type="AlphaFoldDB" id="A0A7W9CHP2"/>
<dbReference type="Proteomes" id="UP000545037">
    <property type="component" value="Unassembled WGS sequence"/>
</dbReference>
<evidence type="ECO:0000313" key="4">
    <source>
        <dbReference type="Proteomes" id="UP000545037"/>
    </source>
</evidence>
<feature type="chain" id="PRO_5030926167" evidence="1">
    <location>
        <begin position="25"/>
        <end position="163"/>
    </location>
</feature>
<accession>A0A7W9CHP2</accession>
<keyword evidence="4" id="KW-1185">Reference proteome</keyword>
<dbReference type="SUPFAM" id="SSF54427">
    <property type="entry name" value="NTF2-like"/>
    <property type="match status" value="1"/>
</dbReference>
<feature type="signal peptide" evidence="1">
    <location>
        <begin position="1"/>
        <end position="24"/>
    </location>
</feature>
<sequence>MSRPLLAVAAVALLWSLVPVGAFGQAAPDPLVSIMPEAQAAAGVVDAFHAALDAGDTDAALALMAEDVMVLEEGAAERSRDEYASHHLGADAAYAAASVSTVTRRSGSAAGNTAWILTEGTTTGQAGNSATSRLTVETMVLARGSDGWRIKHIHWSSRAAPAA</sequence>
<name>A0A7W9CHP2_9CAUL</name>
<dbReference type="Gene3D" id="3.10.450.50">
    <property type="match status" value="1"/>
</dbReference>
<gene>
    <name evidence="3" type="ORF">GGR13_001255</name>
</gene>
<organism evidence="3 4">
    <name type="scientific">Brevundimonas variabilis</name>
    <dbReference type="NCBI Taxonomy" id="74312"/>
    <lineage>
        <taxon>Bacteria</taxon>
        <taxon>Pseudomonadati</taxon>
        <taxon>Pseudomonadota</taxon>
        <taxon>Alphaproteobacteria</taxon>
        <taxon>Caulobacterales</taxon>
        <taxon>Caulobacteraceae</taxon>
        <taxon>Brevundimonas</taxon>
    </lineage>
</organism>
<dbReference type="InterPro" id="IPR032710">
    <property type="entry name" value="NTF2-like_dom_sf"/>
</dbReference>
<evidence type="ECO:0000256" key="1">
    <source>
        <dbReference type="SAM" id="SignalP"/>
    </source>
</evidence>
<comment type="caution">
    <text evidence="3">The sequence shown here is derived from an EMBL/GenBank/DDBJ whole genome shotgun (WGS) entry which is preliminary data.</text>
</comment>
<reference evidence="3 4" key="1">
    <citation type="submission" date="2020-08" db="EMBL/GenBank/DDBJ databases">
        <title>Genomic Encyclopedia of Type Strains, Phase IV (KMG-IV): sequencing the most valuable type-strain genomes for metagenomic binning, comparative biology and taxonomic classification.</title>
        <authorList>
            <person name="Goeker M."/>
        </authorList>
    </citation>
    <scope>NUCLEOTIDE SEQUENCE [LARGE SCALE GENOMIC DNA]</scope>
    <source>
        <strain evidence="3 4">DSM 4737</strain>
    </source>
</reference>
<feature type="domain" description="SnoaL-like" evidence="2">
    <location>
        <begin position="44"/>
        <end position="157"/>
    </location>
</feature>
<keyword evidence="1" id="KW-0732">Signal</keyword>
<protein>
    <submittedName>
        <fullName evidence="3">Uncharacterized protein (TIGR02246 family)</fullName>
    </submittedName>
</protein>
<proteinExistence type="predicted"/>
<evidence type="ECO:0000313" key="3">
    <source>
        <dbReference type="EMBL" id="MBB5745671.1"/>
    </source>
</evidence>
<dbReference type="RefSeq" id="WP_183212642.1">
    <property type="nucleotide sequence ID" value="NZ_JACHOR010000002.1"/>
</dbReference>
<dbReference type="EMBL" id="JACHOR010000002">
    <property type="protein sequence ID" value="MBB5745671.1"/>
    <property type="molecule type" value="Genomic_DNA"/>
</dbReference>
<dbReference type="Pfam" id="PF13474">
    <property type="entry name" value="SnoaL_3"/>
    <property type="match status" value="1"/>
</dbReference>
<dbReference type="InterPro" id="IPR037401">
    <property type="entry name" value="SnoaL-like"/>
</dbReference>